<dbReference type="InterPro" id="IPR004108">
    <property type="entry name" value="Fe_hydrogenase_lsu_C"/>
</dbReference>
<organism evidence="7 8">
    <name type="scientific">Halanaerobacter jeridensis</name>
    <dbReference type="NCBI Taxonomy" id="706427"/>
    <lineage>
        <taxon>Bacteria</taxon>
        <taxon>Bacillati</taxon>
        <taxon>Bacillota</taxon>
        <taxon>Clostridia</taxon>
        <taxon>Halanaerobiales</taxon>
        <taxon>Halobacteroidaceae</taxon>
        <taxon>Halanaerobacter</taxon>
    </lineage>
</organism>
<dbReference type="InterPro" id="IPR007202">
    <property type="entry name" value="4Fe-4S_dom"/>
</dbReference>
<evidence type="ECO:0000259" key="6">
    <source>
        <dbReference type="PROSITE" id="PS51656"/>
    </source>
</evidence>
<dbReference type="Proteomes" id="UP000774000">
    <property type="component" value="Unassembled WGS sequence"/>
</dbReference>
<dbReference type="InterPro" id="IPR017896">
    <property type="entry name" value="4Fe4S_Fe-S-bd"/>
</dbReference>
<dbReference type="GO" id="GO:0046872">
    <property type="term" value="F:metal ion binding"/>
    <property type="evidence" value="ECO:0007669"/>
    <property type="project" value="UniProtKB-KW"/>
</dbReference>
<keyword evidence="8" id="KW-1185">Reference proteome</keyword>
<reference evidence="7" key="1">
    <citation type="submission" date="2021-01" db="EMBL/GenBank/DDBJ databases">
        <title>Genomic Encyclopedia of Type Strains, Phase IV (KMG-IV): sequencing the most valuable type-strain genomes for metagenomic binning, comparative biology and taxonomic classification.</title>
        <authorList>
            <person name="Goeker M."/>
        </authorList>
    </citation>
    <scope>NUCLEOTIDE SEQUENCE</scope>
    <source>
        <strain evidence="7">DSM 23230</strain>
    </source>
</reference>
<evidence type="ECO:0000256" key="3">
    <source>
        <dbReference type="ARBA" id="ARBA00023004"/>
    </source>
</evidence>
<proteinExistence type="predicted"/>
<evidence type="ECO:0000313" key="8">
    <source>
        <dbReference type="Proteomes" id="UP000774000"/>
    </source>
</evidence>
<dbReference type="Pfam" id="PF13237">
    <property type="entry name" value="Fer4_10"/>
    <property type="match status" value="1"/>
</dbReference>
<dbReference type="SUPFAM" id="SSF54862">
    <property type="entry name" value="4Fe-4S ferredoxins"/>
    <property type="match status" value="1"/>
</dbReference>
<dbReference type="PROSITE" id="PS51379">
    <property type="entry name" value="4FE4S_FER_2"/>
    <property type="match status" value="2"/>
</dbReference>
<dbReference type="Gene3D" id="1.10.15.40">
    <property type="entry name" value="Electron transport complex subunit B, putative Fe-S cluster"/>
    <property type="match status" value="1"/>
</dbReference>
<evidence type="ECO:0000256" key="2">
    <source>
        <dbReference type="ARBA" id="ARBA00022723"/>
    </source>
</evidence>
<accession>A0A938XTS2</accession>
<dbReference type="PROSITE" id="PS51656">
    <property type="entry name" value="4FE4S"/>
    <property type="match status" value="1"/>
</dbReference>
<dbReference type="RefSeq" id="WP_204700880.1">
    <property type="nucleotide sequence ID" value="NZ_JAFBDQ010000004.1"/>
</dbReference>
<feature type="domain" description="4Fe-4S" evidence="6">
    <location>
        <begin position="359"/>
        <end position="418"/>
    </location>
</feature>
<dbReference type="InterPro" id="IPR009016">
    <property type="entry name" value="Fe_hydrogenase"/>
</dbReference>
<gene>
    <name evidence="7" type="ORF">JOC47_001002</name>
</gene>
<protein>
    <submittedName>
        <fullName evidence="7">Iron only hydrogenase large subunit-like protein</fullName>
    </submittedName>
</protein>
<dbReference type="PANTHER" id="PTHR43560:SF1">
    <property type="entry name" value="ION-TRANSLOCATING OXIDOREDUCTASE COMPLEX SUBUNIT B"/>
    <property type="match status" value="1"/>
</dbReference>
<dbReference type="SUPFAM" id="SSF53920">
    <property type="entry name" value="Fe-only hydrogenase"/>
    <property type="match status" value="1"/>
</dbReference>
<dbReference type="PANTHER" id="PTHR43560">
    <property type="entry name" value="ION-TRANSLOCATING OXIDOREDUCTASE COMPLEX SUBUNIT B"/>
    <property type="match status" value="1"/>
</dbReference>
<dbReference type="EMBL" id="JAFBDQ010000004">
    <property type="protein sequence ID" value="MBM7556166.1"/>
    <property type="molecule type" value="Genomic_DNA"/>
</dbReference>
<evidence type="ECO:0000313" key="7">
    <source>
        <dbReference type="EMBL" id="MBM7556166.1"/>
    </source>
</evidence>
<dbReference type="Pfam" id="PF04060">
    <property type="entry name" value="FeS"/>
    <property type="match status" value="1"/>
</dbReference>
<dbReference type="AlphaFoldDB" id="A0A938XTS2"/>
<dbReference type="InterPro" id="IPR017900">
    <property type="entry name" value="4Fe4S_Fe_S_CS"/>
</dbReference>
<name>A0A938XTS2_9FIRM</name>
<keyword evidence="4" id="KW-0411">Iron-sulfur</keyword>
<dbReference type="Pfam" id="PF02906">
    <property type="entry name" value="Fe_hyd_lg_C"/>
    <property type="match status" value="1"/>
</dbReference>
<dbReference type="GO" id="GO:0051539">
    <property type="term" value="F:4 iron, 4 sulfur cluster binding"/>
    <property type="evidence" value="ECO:0007669"/>
    <property type="project" value="UniProtKB-KW"/>
</dbReference>
<keyword evidence="1" id="KW-0004">4Fe-4S</keyword>
<dbReference type="PROSITE" id="PS00198">
    <property type="entry name" value="4FE4S_FER_1"/>
    <property type="match status" value="1"/>
</dbReference>
<dbReference type="InterPro" id="IPR050395">
    <property type="entry name" value="4Fe4S_Ferredoxin_RnfB"/>
</dbReference>
<feature type="domain" description="4Fe-4S ferredoxin-type" evidence="5">
    <location>
        <begin position="35"/>
        <end position="63"/>
    </location>
</feature>
<comment type="caution">
    <text evidence="7">The sequence shown here is derived from an EMBL/GenBank/DDBJ whole genome shotgun (WGS) entry which is preliminary data.</text>
</comment>
<evidence type="ECO:0000259" key="5">
    <source>
        <dbReference type="PROSITE" id="PS51379"/>
    </source>
</evidence>
<dbReference type="Gene3D" id="3.40.950.10">
    <property type="entry name" value="Fe-only Hydrogenase (Larger Subunit), Chain L, domain 3"/>
    <property type="match status" value="1"/>
</dbReference>
<evidence type="ECO:0000256" key="1">
    <source>
        <dbReference type="ARBA" id="ARBA00022485"/>
    </source>
</evidence>
<keyword evidence="2" id="KW-0479">Metal-binding</keyword>
<feature type="domain" description="4Fe-4S ferredoxin-type" evidence="5">
    <location>
        <begin position="5"/>
        <end position="34"/>
    </location>
</feature>
<evidence type="ECO:0000256" key="4">
    <source>
        <dbReference type="ARBA" id="ARBA00023014"/>
    </source>
</evidence>
<dbReference type="Gene3D" id="3.30.70.20">
    <property type="match status" value="1"/>
</dbReference>
<keyword evidence="3" id="KW-0408">Iron</keyword>
<dbReference type="Gene3D" id="3.40.50.1780">
    <property type="match status" value="1"/>
</dbReference>
<sequence length="432" mass="47782">MTDLHSVLLDEDKCEGCTNCVKNCPTDAIRVHQGQAIIKDEKCIDCGECVRSCQHHAKQISTDGLDKIGDYKHPIVLVAPSFYGQFTTDIDPVKIVIAFKQLGFEEVWDVALGAEALTRKTAQYLKDNEGPIISSSCPTVVRLIKLLYPELLDYLAPFKSPVQLVAQRAKERAIKEKGFAEEEVGVFFITPCPAKMTTVNNPLGLEKSYVDGAIAVDKIYRKLLKKVKNMDVSMDYEEYETPYLGISWGKRGGEADLLSSENTISVTGIHNVTSILDELDRGDLPSIKYFELVSCEPGCVGGVLNVKNPFVAQFNIENLVEDHGKFIEQSLDDYDFELDKEFTPNTVAPLDDDFASAMAKLTELEEEIDELPGLDCAACGAPDCRTLAEDIINGLANRTDCIFILRQQLAELTDEMSSLAHSLPPIIQDEGD</sequence>